<feature type="domain" description="Secretion system C-terminal sorting" evidence="2">
    <location>
        <begin position="86"/>
        <end position="151"/>
    </location>
</feature>
<reference evidence="4" key="1">
    <citation type="journal article" date="2019" name="Int. J. Syst. Evol. Microbiol.">
        <title>The Global Catalogue of Microorganisms (GCM) 10K type strain sequencing project: providing services to taxonomists for standard genome sequencing and annotation.</title>
        <authorList>
            <consortium name="The Broad Institute Genomics Platform"/>
            <consortium name="The Broad Institute Genome Sequencing Center for Infectious Disease"/>
            <person name="Wu L."/>
            <person name="Ma J."/>
        </authorList>
    </citation>
    <scope>NUCLEOTIDE SEQUENCE [LARGE SCALE GENOMIC DNA]</scope>
    <source>
        <strain evidence="4">CCUG 63246</strain>
    </source>
</reference>
<sequence>MKKLITSVLLCSAMNFYGQSIVKISIDSGGASAMNGNMEMIYTIGEVNLQEYNVSNYHVSEGFIDNSLFKSLGMVDETIPRNSIKIYPNPVSQFINIKSTIPVNYTEVYDVLGSKILTTTKIKINVNHLQSGLYLLKIFSENKQVTKKIIIK</sequence>
<evidence type="ECO:0000313" key="4">
    <source>
        <dbReference type="Proteomes" id="UP001597163"/>
    </source>
</evidence>
<dbReference type="EMBL" id="JBHTLJ010000002">
    <property type="protein sequence ID" value="MFD1161833.1"/>
    <property type="molecule type" value="Genomic_DNA"/>
</dbReference>
<protein>
    <submittedName>
        <fullName evidence="3">T9SS type A sorting domain-containing protein</fullName>
    </submittedName>
</protein>
<dbReference type="NCBIfam" id="TIGR04183">
    <property type="entry name" value="Por_Secre_tail"/>
    <property type="match status" value="1"/>
</dbReference>
<evidence type="ECO:0000259" key="2">
    <source>
        <dbReference type="Pfam" id="PF18962"/>
    </source>
</evidence>
<name>A0ABW3RAC7_9FLAO</name>
<dbReference type="Pfam" id="PF18962">
    <property type="entry name" value="Por_Secre_tail"/>
    <property type="match status" value="1"/>
</dbReference>
<dbReference type="Proteomes" id="UP001597163">
    <property type="component" value="Unassembled WGS sequence"/>
</dbReference>
<evidence type="ECO:0000256" key="1">
    <source>
        <dbReference type="ARBA" id="ARBA00022729"/>
    </source>
</evidence>
<organism evidence="3 4">
    <name type="scientific">Hwangdonia seohaensis</name>
    <dbReference type="NCBI Taxonomy" id="1240727"/>
    <lineage>
        <taxon>Bacteria</taxon>
        <taxon>Pseudomonadati</taxon>
        <taxon>Bacteroidota</taxon>
        <taxon>Flavobacteriia</taxon>
        <taxon>Flavobacteriales</taxon>
        <taxon>Flavobacteriaceae</taxon>
        <taxon>Hwangdonia</taxon>
    </lineage>
</organism>
<accession>A0ABW3RAC7</accession>
<evidence type="ECO:0000313" key="3">
    <source>
        <dbReference type="EMBL" id="MFD1161833.1"/>
    </source>
</evidence>
<comment type="caution">
    <text evidence="3">The sequence shown here is derived from an EMBL/GenBank/DDBJ whole genome shotgun (WGS) entry which is preliminary data.</text>
</comment>
<dbReference type="InterPro" id="IPR026444">
    <property type="entry name" value="Secre_tail"/>
</dbReference>
<dbReference type="RefSeq" id="WP_311937535.1">
    <property type="nucleotide sequence ID" value="NZ_JAVSCK010000002.1"/>
</dbReference>
<keyword evidence="4" id="KW-1185">Reference proteome</keyword>
<gene>
    <name evidence="3" type="ORF">ACFQ2E_05365</name>
</gene>
<keyword evidence="1" id="KW-0732">Signal</keyword>
<proteinExistence type="predicted"/>